<reference evidence="17 18" key="2">
    <citation type="submission" date="2020-03" db="EMBL/GenBank/DDBJ databases">
        <title>Kangsaoukella pontilimi gen. nov., sp. nov., a new member of the family Rhodobacteraceae isolated from a tidal mudflat.</title>
        <authorList>
            <person name="Kim I.S."/>
        </authorList>
    </citation>
    <scope>NUCLEOTIDE SEQUENCE [LARGE SCALE GENOMIC DNA]</scope>
    <source>
        <strain evidence="17 18">GH1-50</strain>
    </source>
</reference>
<keyword evidence="6" id="KW-0812">Transmembrane</keyword>
<sequence>MKNWLKALRPTGNSCISSPKAPEIFWKTRLRATSISAKQAEAGKKQGRGDRAVFRIHRPYGRAVALSVAVALVSGCALPRTGPTKNEIFAGSVQKQGDAYIVTVDDRVAKLTSVTPALGFPTKLINAATLGSDTIQPGDTLSLRIWENVQDGLLASAGTGGAALQEIQVDGNGFIFVPYAGRIRAAGNSPEAIRRIITEKLEAQTPDPQVLVNRVAGDGATVSLIGNVGGQGVYPIERPTRTLTAMLAQAGGITLTPDITQVTLIRGHESGTVWLSDLYRDPALDISLRAGDRILVEQDNRSFTALGATGAQTKVPFDTPTLTAIEAMANVGGLSPNLADPTGIFVFRDETPEVANAVLARNDFVDEQRVVYVLDLTSPNGVFVARDFDIRDGDTIYVTEAPYTQFSKILSAIVQPLGAAASIETLVE</sequence>
<evidence type="ECO:0000259" key="16">
    <source>
        <dbReference type="Pfam" id="PF22461"/>
    </source>
</evidence>
<evidence type="ECO:0000313" key="18">
    <source>
        <dbReference type="Proteomes" id="UP000480350"/>
    </source>
</evidence>
<dbReference type="InterPro" id="IPR003715">
    <property type="entry name" value="Poly_export_N"/>
</dbReference>
<feature type="domain" description="SLBB" evidence="16">
    <location>
        <begin position="222"/>
        <end position="296"/>
    </location>
</feature>
<comment type="caution">
    <text evidence="17">The sequence shown here is derived from an EMBL/GenBank/DDBJ whole genome shotgun (WGS) entry which is preliminary data.</text>
</comment>
<proteinExistence type="inferred from homology"/>
<dbReference type="GO" id="GO:0009279">
    <property type="term" value="C:cell outer membrane"/>
    <property type="evidence" value="ECO:0007669"/>
    <property type="project" value="UniProtKB-SubCell"/>
</dbReference>
<keyword evidence="3" id="KW-0813">Transport</keyword>
<dbReference type="InterPro" id="IPR049712">
    <property type="entry name" value="Poly_export"/>
</dbReference>
<evidence type="ECO:0000256" key="5">
    <source>
        <dbReference type="ARBA" id="ARBA00022597"/>
    </source>
</evidence>
<evidence type="ECO:0000313" key="17">
    <source>
        <dbReference type="EMBL" id="MXQ07978.1"/>
    </source>
</evidence>
<dbReference type="GO" id="GO:0006811">
    <property type="term" value="P:monoatomic ion transport"/>
    <property type="evidence" value="ECO:0007669"/>
    <property type="project" value="UniProtKB-KW"/>
</dbReference>
<evidence type="ECO:0000256" key="13">
    <source>
        <dbReference type="ARBA" id="ARBA00023237"/>
    </source>
</evidence>
<dbReference type="InterPro" id="IPR054765">
    <property type="entry name" value="SLBB_dom"/>
</dbReference>
<evidence type="ECO:0000256" key="1">
    <source>
        <dbReference type="ARBA" id="ARBA00004571"/>
    </source>
</evidence>
<dbReference type="Pfam" id="PF22461">
    <property type="entry name" value="SLBB_2"/>
    <property type="match status" value="1"/>
</dbReference>
<reference evidence="17 18" key="1">
    <citation type="submission" date="2019-12" db="EMBL/GenBank/DDBJ databases">
        <authorList>
            <person name="Lee S.D."/>
        </authorList>
    </citation>
    <scope>NUCLEOTIDE SEQUENCE [LARGE SCALE GENOMIC DNA]</scope>
    <source>
        <strain evidence="17 18">GH1-50</strain>
    </source>
</reference>
<evidence type="ECO:0000256" key="3">
    <source>
        <dbReference type="ARBA" id="ARBA00022448"/>
    </source>
</evidence>
<keyword evidence="10" id="KW-0626">Porin</keyword>
<dbReference type="Gene3D" id="3.10.560.10">
    <property type="entry name" value="Outer membrane lipoprotein wza domain like"/>
    <property type="match status" value="2"/>
</dbReference>
<evidence type="ECO:0000256" key="14">
    <source>
        <dbReference type="ARBA" id="ARBA00023288"/>
    </source>
</evidence>
<dbReference type="GO" id="GO:0015288">
    <property type="term" value="F:porin activity"/>
    <property type="evidence" value="ECO:0007669"/>
    <property type="project" value="UniProtKB-KW"/>
</dbReference>
<evidence type="ECO:0000256" key="9">
    <source>
        <dbReference type="ARBA" id="ARBA00023065"/>
    </source>
</evidence>
<keyword evidence="8" id="KW-0625">Polysaccharide transport</keyword>
<evidence type="ECO:0000259" key="15">
    <source>
        <dbReference type="Pfam" id="PF02563"/>
    </source>
</evidence>
<dbReference type="Pfam" id="PF02563">
    <property type="entry name" value="Poly_export"/>
    <property type="match status" value="1"/>
</dbReference>
<keyword evidence="14" id="KW-0449">Lipoprotein</keyword>
<evidence type="ECO:0000256" key="4">
    <source>
        <dbReference type="ARBA" id="ARBA00022452"/>
    </source>
</evidence>
<dbReference type="AlphaFoldDB" id="A0A7C9N056"/>
<dbReference type="EMBL" id="WUPT01000001">
    <property type="protein sequence ID" value="MXQ07978.1"/>
    <property type="molecule type" value="Genomic_DNA"/>
</dbReference>
<keyword evidence="9" id="KW-0406">Ion transport</keyword>
<dbReference type="GO" id="GO:0046930">
    <property type="term" value="C:pore complex"/>
    <property type="evidence" value="ECO:0007669"/>
    <property type="project" value="UniProtKB-KW"/>
</dbReference>
<comment type="subcellular location">
    <subcellularLocation>
        <location evidence="1">Cell outer membrane</location>
        <topology evidence="1">Multi-pass membrane protein</topology>
    </subcellularLocation>
</comment>
<keyword evidence="7" id="KW-0732">Signal</keyword>
<keyword evidence="13" id="KW-0998">Cell outer membrane</keyword>
<dbReference type="Gene3D" id="3.30.1950.10">
    <property type="entry name" value="wza like domain"/>
    <property type="match status" value="1"/>
</dbReference>
<protein>
    <submittedName>
        <fullName evidence="17">Polysaccharide export protein</fullName>
    </submittedName>
</protein>
<evidence type="ECO:0000256" key="12">
    <source>
        <dbReference type="ARBA" id="ARBA00023139"/>
    </source>
</evidence>
<organism evidence="17 18">
    <name type="scientific">Kangsaoukella pontilimi</name>
    <dbReference type="NCBI Taxonomy" id="2691042"/>
    <lineage>
        <taxon>Bacteria</taxon>
        <taxon>Pseudomonadati</taxon>
        <taxon>Pseudomonadota</taxon>
        <taxon>Alphaproteobacteria</taxon>
        <taxon>Rhodobacterales</taxon>
        <taxon>Paracoccaceae</taxon>
        <taxon>Kangsaoukella</taxon>
    </lineage>
</organism>
<dbReference type="PANTHER" id="PTHR33619">
    <property type="entry name" value="POLYSACCHARIDE EXPORT PROTEIN GFCE-RELATED"/>
    <property type="match status" value="1"/>
</dbReference>
<accession>A0A7C9N056</accession>
<keyword evidence="12" id="KW-0564">Palmitate</keyword>
<feature type="domain" description="Polysaccharide export protein N-terminal" evidence="15">
    <location>
        <begin position="134"/>
        <end position="213"/>
    </location>
</feature>
<evidence type="ECO:0000256" key="8">
    <source>
        <dbReference type="ARBA" id="ARBA00023047"/>
    </source>
</evidence>
<keyword evidence="4" id="KW-1134">Transmembrane beta strand</keyword>
<keyword evidence="5" id="KW-0762">Sugar transport</keyword>
<comment type="similarity">
    <text evidence="2">Belongs to the BexD/CtrA/VexA family.</text>
</comment>
<evidence type="ECO:0000256" key="10">
    <source>
        <dbReference type="ARBA" id="ARBA00023114"/>
    </source>
</evidence>
<evidence type="ECO:0000256" key="7">
    <source>
        <dbReference type="ARBA" id="ARBA00022729"/>
    </source>
</evidence>
<keyword evidence="18" id="KW-1185">Reference proteome</keyword>
<gene>
    <name evidence="17" type="ORF">GQ651_08985</name>
</gene>
<dbReference type="Proteomes" id="UP000480350">
    <property type="component" value="Unassembled WGS sequence"/>
</dbReference>
<evidence type="ECO:0000256" key="2">
    <source>
        <dbReference type="ARBA" id="ARBA00009450"/>
    </source>
</evidence>
<keyword evidence="11" id="KW-0472">Membrane</keyword>
<dbReference type="GO" id="GO:0015159">
    <property type="term" value="F:polysaccharide transmembrane transporter activity"/>
    <property type="evidence" value="ECO:0007669"/>
    <property type="project" value="InterPro"/>
</dbReference>
<evidence type="ECO:0000256" key="11">
    <source>
        <dbReference type="ARBA" id="ARBA00023136"/>
    </source>
</evidence>
<name>A0A7C9N056_9RHOB</name>
<evidence type="ECO:0000256" key="6">
    <source>
        <dbReference type="ARBA" id="ARBA00022692"/>
    </source>
</evidence>
<dbReference type="PANTHER" id="PTHR33619:SF3">
    <property type="entry name" value="POLYSACCHARIDE EXPORT PROTEIN GFCE-RELATED"/>
    <property type="match status" value="1"/>
</dbReference>